<keyword evidence="2" id="KW-0812">Transmembrane</keyword>
<feature type="compositionally biased region" description="Low complexity" evidence="1">
    <location>
        <begin position="116"/>
        <end position="128"/>
    </location>
</feature>
<evidence type="ECO:0000256" key="1">
    <source>
        <dbReference type="SAM" id="MobiDB-lite"/>
    </source>
</evidence>
<organism evidence="3 4">
    <name type="scientific">Blyttiomyces helicus</name>
    <dbReference type="NCBI Taxonomy" id="388810"/>
    <lineage>
        <taxon>Eukaryota</taxon>
        <taxon>Fungi</taxon>
        <taxon>Fungi incertae sedis</taxon>
        <taxon>Chytridiomycota</taxon>
        <taxon>Chytridiomycota incertae sedis</taxon>
        <taxon>Chytridiomycetes</taxon>
        <taxon>Chytridiomycetes incertae sedis</taxon>
        <taxon>Blyttiomyces</taxon>
    </lineage>
</organism>
<dbReference type="Proteomes" id="UP000269721">
    <property type="component" value="Unassembled WGS sequence"/>
</dbReference>
<name>A0A4P9WHS3_9FUNG</name>
<keyword evidence="2" id="KW-1133">Transmembrane helix</keyword>
<protein>
    <submittedName>
        <fullName evidence="3">Uncharacterized protein</fullName>
    </submittedName>
</protein>
<dbReference type="EMBL" id="KZ994696">
    <property type="protein sequence ID" value="RKO92294.1"/>
    <property type="molecule type" value="Genomic_DNA"/>
</dbReference>
<evidence type="ECO:0000313" key="3">
    <source>
        <dbReference type="EMBL" id="RKO92294.1"/>
    </source>
</evidence>
<keyword evidence="4" id="KW-1185">Reference proteome</keyword>
<reference evidence="4" key="1">
    <citation type="journal article" date="2018" name="Nat. Microbiol.">
        <title>Leveraging single-cell genomics to expand the fungal tree of life.</title>
        <authorList>
            <person name="Ahrendt S.R."/>
            <person name="Quandt C.A."/>
            <person name="Ciobanu D."/>
            <person name="Clum A."/>
            <person name="Salamov A."/>
            <person name="Andreopoulos B."/>
            <person name="Cheng J.F."/>
            <person name="Woyke T."/>
            <person name="Pelin A."/>
            <person name="Henrissat B."/>
            <person name="Reynolds N.K."/>
            <person name="Benny G.L."/>
            <person name="Smith M.E."/>
            <person name="James T.Y."/>
            <person name="Grigoriev I.V."/>
        </authorList>
    </citation>
    <scope>NUCLEOTIDE SEQUENCE [LARGE SCALE GENOMIC DNA]</scope>
</reference>
<dbReference type="AlphaFoldDB" id="A0A4P9WHS3"/>
<accession>A0A4P9WHS3</accession>
<evidence type="ECO:0000313" key="4">
    <source>
        <dbReference type="Proteomes" id="UP000269721"/>
    </source>
</evidence>
<gene>
    <name evidence="3" type="ORF">BDK51DRAFT_42932</name>
</gene>
<proteinExistence type="predicted"/>
<keyword evidence="2" id="KW-0472">Membrane</keyword>
<sequence length="254" mass="27876">MLKKEKGLRRVLAGGSGEEGGAILLDFGPRQPRRVRRLPHSNVVFAVADFDIATFLFFLPIFLSQFYHTEQGRPNQGAILIKESSSAKGCMYSEQPERGNQSQTLQIALRVRNRLSSRSQPASRSAAPHPAPPHRRHRDTPPCACGGPHRLNERRIVFYSINDSAARAVIHSGKVQVDDESWRQCAHGEVLLDARRWNLAPSLAIANRGISTPGSHHCCAQRHDAVGRRPSGVDRASETGIGGVLLKVVALHAV</sequence>
<evidence type="ECO:0000256" key="2">
    <source>
        <dbReference type="SAM" id="Phobius"/>
    </source>
</evidence>
<feature type="region of interest" description="Disordered" evidence="1">
    <location>
        <begin position="116"/>
        <end position="141"/>
    </location>
</feature>
<feature type="transmembrane region" description="Helical" evidence="2">
    <location>
        <begin position="43"/>
        <end position="63"/>
    </location>
</feature>